<name>A0A6M3LDI1_9ZZZZ</name>
<sequence>MLNVTPRDDLSTWIERGNFRHAFVDPSVDQTELCQLVSRFERRRRLQLTLAAMPEPTAADIQVAVLVTLARA</sequence>
<dbReference type="EMBL" id="MT143064">
    <property type="protein sequence ID" value="QJA92399.1"/>
    <property type="molecule type" value="Genomic_DNA"/>
</dbReference>
<accession>A0A6M3LDI1</accession>
<dbReference type="AlphaFoldDB" id="A0A6M3LDI1"/>
<reference evidence="2" key="1">
    <citation type="submission" date="2020-03" db="EMBL/GenBank/DDBJ databases">
        <title>The deep terrestrial virosphere.</title>
        <authorList>
            <person name="Holmfeldt K."/>
            <person name="Nilsson E."/>
            <person name="Simone D."/>
            <person name="Lopez-Fernandez M."/>
            <person name="Wu X."/>
            <person name="de Brujin I."/>
            <person name="Lundin D."/>
            <person name="Andersson A."/>
            <person name="Bertilsson S."/>
            <person name="Dopson M."/>
        </authorList>
    </citation>
    <scope>NUCLEOTIDE SEQUENCE</scope>
    <source>
        <strain evidence="1">MM415A00504</strain>
        <strain evidence="2">MM415B04696</strain>
    </source>
</reference>
<evidence type="ECO:0000313" key="1">
    <source>
        <dbReference type="EMBL" id="QJA81631.1"/>
    </source>
</evidence>
<gene>
    <name evidence="1" type="ORF">MM415A00504_0031</name>
    <name evidence="2" type="ORF">MM415B04696_0002</name>
</gene>
<organism evidence="2">
    <name type="scientific">viral metagenome</name>
    <dbReference type="NCBI Taxonomy" id="1070528"/>
    <lineage>
        <taxon>unclassified sequences</taxon>
        <taxon>metagenomes</taxon>
        <taxon>organismal metagenomes</taxon>
    </lineage>
</organism>
<proteinExistence type="predicted"/>
<evidence type="ECO:0000313" key="2">
    <source>
        <dbReference type="EMBL" id="QJA92399.1"/>
    </source>
</evidence>
<protein>
    <submittedName>
        <fullName evidence="2">Uncharacterized protein</fullName>
    </submittedName>
</protein>
<dbReference type="EMBL" id="MT142465">
    <property type="protein sequence ID" value="QJA81631.1"/>
    <property type="molecule type" value="Genomic_DNA"/>
</dbReference>